<dbReference type="HAMAP" id="MF_00019">
    <property type="entry name" value="PlsX"/>
    <property type="match status" value="1"/>
</dbReference>
<dbReference type="NCBIfam" id="TIGR00182">
    <property type="entry name" value="plsX"/>
    <property type="match status" value="1"/>
</dbReference>
<keyword evidence="4" id="KW-0444">Lipid biosynthesis</keyword>
<name>X0S5L0_9ZZZZ</name>
<dbReference type="SUPFAM" id="SSF53659">
    <property type="entry name" value="Isocitrate/Isopropylmalate dehydrogenase-like"/>
    <property type="match status" value="1"/>
</dbReference>
<dbReference type="EC" id="2.3.1.274" evidence="9"/>
<evidence type="ECO:0000256" key="4">
    <source>
        <dbReference type="ARBA" id="ARBA00022516"/>
    </source>
</evidence>
<dbReference type="Gene3D" id="3.40.718.10">
    <property type="entry name" value="Isopropylmalate Dehydrogenase"/>
    <property type="match status" value="1"/>
</dbReference>
<accession>X0S5L0</accession>
<evidence type="ECO:0000256" key="9">
    <source>
        <dbReference type="ARBA" id="ARBA00024069"/>
    </source>
</evidence>
<dbReference type="GO" id="GO:0043811">
    <property type="term" value="F:phosphate:acyl-[acyl carrier protein] acyltransferase activity"/>
    <property type="evidence" value="ECO:0007669"/>
    <property type="project" value="UniProtKB-EC"/>
</dbReference>
<comment type="subcellular location">
    <subcellularLocation>
        <location evidence="2">Cytoplasm</location>
    </subcellularLocation>
</comment>
<keyword evidence="7" id="KW-0594">Phospholipid biosynthesis</keyword>
<dbReference type="AlphaFoldDB" id="X0S5L0"/>
<sequence>MKVAVDAMGGDFGPRVTVEGALKASREYKIETLLVGLEDLIKKEYERLDHSKAKVTIINATEAIGMGEGLVSFRRKKRSSIRVGAELVKKGEAEAFVSTGNTGAVVYLSKKILGALKGVEKPALSLLVPNLKGLTLLIDVGANVNCRPHHLEQFGVMGHIFMESVLGLKNPRVGLMSVGEEDSKGNELTKEAFEKLQASSLNFIGNIEGKDIYSGKADVIVSDGFTGNVALKVSEGAIETFFYMARTELMKNFFSKIGLFLMKRHLKKIFKKIDYSEYGGAQLLGINGVCIIGHGRSTPNAVKNAVGLAKDFVQNKVQEKIQKGIANIPHTIGKTGL</sequence>
<keyword evidence="8" id="KW-1208">Phospholipid metabolism</keyword>
<keyword evidence="5" id="KW-0808">Transferase</keyword>
<evidence type="ECO:0000256" key="8">
    <source>
        <dbReference type="ARBA" id="ARBA00023264"/>
    </source>
</evidence>
<dbReference type="GO" id="GO:0008654">
    <property type="term" value="P:phospholipid biosynthetic process"/>
    <property type="evidence" value="ECO:0007669"/>
    <property type="project" value="UniProtKB-KW"/>
</dbReference>
<dbReference type="InterPro" id="IPR012281">
    <property type="entry name" value="Phospholipid_synth_PlsX-like"/>
</dbReference>
<dbReference type="PANTHER" id="PTHR30100:SF1">
    <property type="entry name" value="PHOSPHATE ACYLTRANSFERASE"/>
    <property type="match status" value="1"/>
</dbReference>
<reference evidence="11" key="1">
    <citation type="journal article" date="2014" name="Front. Microbiol.">
        <title>High frequency of phylogenetically diverse reductive dehalogenase-homologous genes in deep subseafloor sedimentary metagenomes.</title>
        <authorList>
            <person name="Kawai M."/>
            <person name="Futagami T."/>
            <person name="Toyoda A."/>
            <person name="Takaki Y."/>
            <person name="Nishi S."/>
            <person name="Hori S."/>
            <person name="Arai W."/>
            <person name="Tsubouchi T."/>
            <person name="Morono Y."/>
            <person name="Uchiyama I."/>
            <person name="Ito T."/>
            <person name="Fujiyama A."/>
            <person name="Inagaki F."/>
            <person name="Takami H."/>
        </authorList>
    </citation>
    <scope>NUCLEOTIDE SEQUENCE</scope>
    <source>
        <strain evidence="11">Expedition CK06-06</strain>
    </source>
</reference>
<keyword evidence="3" id="KW-0963">Cytoplasm</keyword>
<keyword evidence="6" id="KW-0443">Lipid metabolism</keyword>
<organism evidence="11">
    <name type="scientific">marine sediment metagenome</name>
    <dbReference type="NCBI Taxonomy" id="412755"/>
    <lineage>
        <taxon>unclassified sequences</taxon>
        <taxon>metagenomes</taxon>
        <taxon>ecological metagenomes</taxon>
    </lineage>
</organism>
<protein>
    <recommendedName>
        <fullName evidence="9">phosphate acyltransferase</fullName>
        <ecNumber evidence="9">2.3.1.274</ecNumber>
    </recommendedName>
</protein>
<dbReference type="Pfam" id="PF02504">
    <property type="entry name" value="FA_synthesis"/>
    <property type="match status" value="1"/>
</dbReference>
<comment type="caution">
    <text evidence="11">The sequence shown here is derived from an EMBL/GenBank/DDBJ whole genome shotgun (WGS) entry which is preliminary data.</text>
</comment>
<evidence type="ECO:0000256" key="7">
    <source>
        <dbReference type="ARBA" id="ARBA00023209"/>
    </source>
</evidence>
<dbReference type="GO" id="GO:0005737">
    <property type="term" value="C:cytoplasm"/>
    <property type="evidence" value="ECO:0007669"/>
    <property type="project" value="UniProtKB-SubCell"/>
</dbReference>
<dbReference type="PIRSF" id="PIRSF002465">
    <property type="entry name" value="Phsphlp_syn_PlsX"/>
    <property type="match status" value="1"/>
</dbReference>
<evidence type="ECO:0000256" key="6">
    <source>
        <dbReference type="ARBA" id="ARBA00023098"/>
    </source>
</evidence>
<comment type="catalytic activity">
    <reaction evidence="1">
        <text>a fatty acyl-[ACP] + phosphate = an acyl phosphate + holo-[ACP]</text>
        <dbReference type="Rhea" id="RHEA:42292"/>
        <dbReference type="Rhea" id="RHEA-COMP:9685"/>
        <dbReference type="Rhea" id="RHEA-COMP:14125"/>
        <dbReference type="ChEBI" id="CHEBI:43474"/>
        <dbReference type="ChEBI" id="CHEBI:59918"/>
        <dbReference type="ChEBI" id="CHEBI:64479"/>
        <dbReference type="ChEBI" id="CHEBI:138651"/>
        <dbReference type="EC" id="2.3.1.274"/>
    </reaction>
</comment>
<evidence type="ECO:0000256" key="10">
    <source>
        <dbReference type="ARBA" id="ARBA00046608"/>
    </source>
</evidence>
<evidence type="ECO:0000256" key="1">
    <source>
        <dbReference type="ARBA" id="ARBA00001232"/>
    </source>
</evidence>
<dbReference type="PANTHER" id="PTHR30100">
    <property type="entry name" value="FATTY ACID/PHOSPHOLIPID SYNTHESIS PROTEIN PLSX"/>
    <property type="match status" value="1"/>
</dbReference>
<gene>
    <name evidence="11" type="ORF">S01H1_00208</name>
</gene>
<dbReference type="InterPro" id="IPR003664">
    <property type="entry name" value="FA_synthesis"/>
</dbReference>
<proteinExistence type="inferred from homology"/>
<dbReference type="GO" id="GO:0006633">
    <property type="term" value="P:fatty acid biosynthetic process"/>
    <property type="evidence" value="ECO:0007669"/>
    <property type="project" value="InterPro"/>
</dbReference>
<evidence type="ECO:0000256" key="5">
    <source>
        <dbReference type="ARBA" id="ARBA00022679"/>
    </source>
</evidence>
<dbReference type="EMBL" id="BARS01000067">
    <property type="protein sequence ID" value="GAF71217.1"/>
    <property type="molecule type" value="Genomic_DNA"/>
</dbReference>
<evidence type="ECO:0000256" key="2">
    <source>
        <dbReference type="ARBA" id="ARBA00004496"/>
    </source>
</evidence>
<evidence type="ECO:0000256" key="3">
    <source>
        <dbReference type="ARBA" id="ARBA00022490"/>
    </source>
</evidence>
<evidence type="ECO:0000313" key="11">
    <source>
        <dbReference type="EMBL" id="GAF71217.1"/>
    </source>
</evidence>
<comment type="subunit">
    <text evidence="10">Homodimer. Probably interacts with PlsY.</text>
</comment>